<dbReference type="InterPro" id="IPR051055">
    <property type="entry name" value="PIF1_helicase"/>
</dbReference>
<dbReference type="SUPFAM" id="SSF52540">
    <property type="entry name" value="P-loop containing nucleoside triphosphate hydrolases"/>
    <property type="match status" value="1"/>
</dbReference>
<gene>
    <name evidence="1" type="ORF">CPUR_05185</name>
</gene>
<comment type="caution">
    <text evidence="1">The sequence shown here is derived from an EMBL/GenBank/DDBJ whole genome shotgun (WGS) entry which is preliminary data.</text>
</comment>
<dbReference type="VEuPathDB" id="FungiDB:CPUR_05185"/>
<dbReference type="HOGENOM" id="CLU_1288783_0_0_1"/>
<proteinExistence type="predicted"/>
<dbReference type="AlphaFoldDB" id="M1WFX8"/>
<organism evidence="1 2">
    <name type="scientific">Claviceps purpurea (strain 20.1)</name>
    <name type="common">Ergot fungus</name>
    <name type="synonym">Sphacelia segetum</name>
    <dbReference type="NCBI Taxonomy" id="1111077"/>
    <lineage>
        <taxon>Eukaryota</taxon>
        <taxon>Fungi</taxon>
        <taxon>Dikarya</taxon>
        <taxon>Ascomycota</taxon>
        <taxon>Pezizomycotina</taxon>
        <taxon>Sordariomycetes</taxon>
        <taxon>Hypocreomycetidae</taxon>
        <taxon>Hypocreales</taxon>
        <taxon>Clavicipitaceae</taxon>
        <taxon>Claviceps</taxon>
    </lineage>
</organism>
<protein>
    <recommendedName>
        <fullName evidence="3">ATP-dependent DNA helicase</fullName>
    </recommendedName>
</protein>
<dbReference type="EMBL" id="CAGA01000030">
    <property type="protein sequence ID" value="CCE31334.1"/>
    <property type="molecule type" value="Genomic_DNA"/>
</dbReference>
<dbReference type="eggNOG" id="KOG0987">
    <property type="taxonomic scope" value="Eukaryota"/>
</dbReference>
<dbReference type="OrthoDB" id="4961079at2759"/>
<evidence type="ECO:0000313" key="2">
    <source>
        <dbReference type="Proteomes" id="UP000016801"/>
    </source>
</evidence>
<evidence type="ECO:0008006" key="3">
    <source>
        <dbReference type="Google" id="ProtNLM"/>
    </source>
</evidence>
<reference evidence="1 2" key="1">
    <citation type="journal article" date="2013" name="PLoS Genet.">
        <title>Plant-symbiotic fungi as chemical engineers: Multi-genome analysis of the Clavicipitaceae reveals dynamics of alkaloid loci.</title>
        <authorList>
            <person name="Schardl C.L."/>
            <person name="Young C.A."/>
            <person name="Hesse U."/>
            <person name="Amyotte S.G."/>
            <person name="Andreeva K."/>
            <person name="Calie P.J."/>
            <person name="Fleetwood D.J."/>
            <person name="Haws D.C."/>
            <person name="Moore N."/>
            <person name="Oeser B."/>
            <person name="Panaccione D.G."/>
            <person name="Schweri K.K."/>
            <person name="Voisey C.R."/>
            <person name="Farman M.L."/>
            <person name="Jaromczyk J.W."/>
            <person name="Roe B.A."/>
            <person name="O'Sullivan D.M."/>
            <person name="Scott B."/>
            <person name="Tudzynski P."/>
            <person name="An Z."/>
            <person name="Arnaoudova E.G."/>
            <person name="Bullock C.T."/>
            <person name="Charlton N.D."/>
            <person name="Chen L."/>
            <person name="Cox M."/>
            <person name="Dinkins R.D."/>
            <person name="Florea S."/>
            <person name="Glenn A.E."/>
            <person name="Gordon A."/>
            <person name="Gueldener U."/>
            <person name="Harris D.R."/>
            <person name="Hollin W."/>
            <person name="Jaromczyk J."/>
            <person name="Johnson R.D."/>
            <person name="Khan A.K."/>
            <person name="Leistner E."/>
            <person name="Leuchtmann A."/>
            <person name="Li C."/>
            <person name="Liu J."/>
            <person name="Liu J."/>
            <person name="Liu M."/>
            <person name="Mace W."/>
            <person name="Machado C."/>
            <person name="Nagabhyru P."/>
            <person name="Pan J."/>
            <person name="Schmid J."/>
            <person name="Sugawara K."/>
            <person name="Steiner U."/>
            <person name="Takach J.E."/>
            <person name="Tanaka E."/>
            <person name="Webb J.S."/>
            <person name="Wilson E.V."/>
            <person name="Wiseman J.L."/>
            <person name="Yoshida R."/>
            <person name="Zeng Z."/>
        </authorList>
    </citation>
    <scope>NUCLEOTIDE SEQUENCE [LARGE SCALE GENOMIC DNA]</scope>
    <source>
        <strain evidence="1 2">20.1</strain>
    </source>
</reference>
<dbReference type="Proteomes" id="UP000016801">
    <property type="component" value="Unassembled WGS sequence"/>
</dbReference>
<dbReference type="STRING" id="1111077.M1WFX8"/>
<accession>M1WFX8</accession>
<dbReference type="PANTHER" id="PTHR47642">
    <property type="entry name" value="ATP-DEPENDENT DNA HELICASE"/>
    <property type="match status" value="1"/>
</dbReference>
<dbReference type="InterPro" id="IPR027417">
    <property type="entry name" value="P-loop_NTPase"/>
</dbReference>
<sequence length="214" mass="23874">MSVLLLGDFAQLPPVFDKPFKKTTSARADKAHAQVMYEKFNGSVFLKQVVRQAGDSQKPFRDALAALRDGNPTPEHFHLLCTRIQNRLPPSDVIGFKDALRIYRTNAQVNSYNREHLEKIQKPIINIACDSTGRGSNKAASRDAGNLQQQLSLCVGAKVMLTENLWTAQAPTSREWSRLFVLKGEGSFLERGGSSSSGEEEAYSYHRFLESRAT</sequence>
<evidence type="ECO:0000313" key="1">
    <source>
        <dbReference type="EMBL" id="CCE31334.1"/>
    </source>
</evidence>
<keyword evidence="2" id="KW-1185">Reference proteome</keyword>
<name>M1WFX8_CLAP2</name>